<reference evidence="1 2" key="1">
    <citation type="submission" date="2010-10" db="EMBL/GenBank/DDBJ databases">
        <title>Complete sequence of Frankia sp. EuI1c.</title>
        <authorList>
            <consortium name="US DOE Joint Genome Institute"/>
            <person name="Lucas S."/>
            <person name="Copeland A."/>
            <person name="Lapidus A."/>
            <person name="Cheng J.-F."/>
            <person name="Bruce D."/>
            <person name="Goodwin L."/>
            <person name="Pitluck S."/>
            <person name="Chertkov O."/>
            <person name="Detter J.C."/>
            <person name="Han C."/>
            <person name="Tapia R."/>
            <person name="Land M."/>
            <person name="Hauser L."/>
            <person name="Jeffries C."/>
            <person name="Kyrpides N."/>
            <person name="Ivanova N."/>
            <person name="Mikhailova N."/>
            <person name="Beauchemin N."/>
            <person name="Sen A."/>
            <person name="Sur S.A."/>
            <person name="Gtari M."/>
            <person name="Wall L."/>
            <person name="Tisa L."/>
            <person name="Woyke T."/>
        </authorList>
    </citation>
    <scope>NUCLEOTIDE SEQUENCE [LARGE SCALE GENOMIC DNA]</scope>
    <source>
        <strain evidence="2">DSM 45817 / CECT 9037 / EuI1c</strain>
    </source>
</reference>
<dbReference type="HOGENOM" id="CLU_2568896_0_0_11"/>
<sequence>MLYRIIQRRPAGGTYGPWQPVTDALLVSLDLGENEIEFSADDRRLAADQATPCDCDLFPGNHRHRVGVSPTSLRGPRPADG</sequence>
<accession>E3IWG1</accession>
<proteinExistence type="predicted"/>
<dbReference type="AlphaFoldDB" id="E3IWG1"/>
<dbReference type="KEGG" id="fri:FraEuI1c_2095"/>
<dbReference type="Proteomes" id="UP000002484">
    <property type="component" value="Chromosome"/>
</dbReference>
<evidence type="ECO:0000313" key="1">
    <source>
        <dbReference type="EMBL" id="ADP80144.1"/>
    </source>
</evidence>
<protein>
    <submittedName>
        <fullName evidence="1">Uncharacterized protein</fullName>
    </submittedName>
</protein>
<gene>
    <name evidence="1" type="ordered locus">FraEuI1c_2095</name>
</gene>
<dbReference type="InParanoid" id="E3IWG1"/>
<dbReference type="EMBL" id="CP002299">
    <property type="protein sequence ID" value="ADP80144.1"/>
    <property type="molecule type" value="Genomic_DNA"/>
</dbReference>
<name>E3IWG1_PSEI1</name>
<dbReference type="OrthoDB" id="9843772at2"/>
<keyword evidence="2" id="KW-1185">Reference proteome</keyword>
<dbReference type="RefSeq" id="WP_013423263.1">
    <property type="nucleotide sequence ID" value="NC_014666.1"/>
</dbReference>
<organism evidence="1 2">
    <name type="scientific">Pseudofrankia inefficax (strain DSM 45817 / CECT 9037 / DDB 130130 / EuI1c)</name>
    <name type="common">Frankia inefficax</name>
    <dbReference type="NCBI Taxonomy" id="298654"/>
    <lineage>
        <taxon>Bacteria</taxon>
        <taxon>Bacillati</taxon>
        <taxon>Actinomycetota</taxon>
        <taxon>Actinomycetes</taxon>
        <taxon>Frankiales</taxon>
        <taxon>Frankiaceae</taxon>
        <taxon>Pseudofrankia</taxon>
    </lineage>
</organism>
<evidence type="ECO:0000313" key="2">
    <source>
        <dbReference type="Proteomes" id="UP000002484"/>
    </source>
</evidence>